<evidence type="ECO:0000313" key="2">
    <source>
        <dbReference type="Proteomes" id="UP000322234"/>
    </source>
</evidence>
<protein>
    <submittedName>
        <fullName evidence="1">Uncharacterized protein</fullName>
    </submittedName>
</protein>
<evidence type="ECO:0000313" key="1">
    <source>
        <dbReference type="EMBL" id="MXQ95413.1"/>
    </source>
</evidence>
<comment type="caution">
    <text evidence="1">The sequence shown here is derived from an EMBL/GenBank/DDBJ whole genome shotgun (WGS) entry which is preliminary data.</text>
</comment>
<keyword evidence="2" id="KW-1185">Reference proteome</keyword>
<organism evidence="1 2">
    <name type="scientific">Bos mutus</name>
    <name type="common">wild yak</name>
    <dbReference type="NCBI Taxonomy" id="72004"/>
    <lineage>
        <taxon>Eukaryota</taxon>
        <taxon>Metazoa</taxon>
        <taxon>Chordata</taxon>
        <taxon>Craniata</taxon>
        <taxon>Vertebrata</taxon>
        <taxon>Euteleostomi</taxon>
        <taxon>Mammalia</taxon>
        <taxon>Eutheria</taxon>
        <taxon>Laurasiatheria</taxon>
        <taxon>Artiodactyla</taxon>
        <taxon>Ruminantia</taxon>
        <taxon>Pecora</taxon>
        <taxon>Bovidae</taxon>
        <taxon>Bovinae</taxon>
        <taxon>Bos</taxon>
    </lineage>
</organism>
<sequence length="109" mass="12174">MDSRYNKQQRILKNRLHLIPEVKVTEMHNVRLAEDSKAANTKRLCVAKGTGDFPAPRALHIPEAGIGALHQVLLLESPLLLERDEGHPLREACSHGEAIIPESLIIIIF</sequence>
<dbReference type="AlphaFoldDB" id="A0A6B0S8D6"/>
<gene>
    <name evidence="1" type="ORF">E5288_WYG014824</name>
</gene>
<dbReference type="EMBL" id="VBQZ03000134">
    <property type="protein sequence ID" value="MXQ95413.1"/>
    <property type="molecule type" value="Genomic_DNA"/>
</dbReference>
<name>A0A6B0S8D6_9CETA</name>
<dbReference type="Proteomes" id="UP000322234">
    <property type="component" value="Unassembled WGS sequence"/>
</dbReference>
<proteinExistence type="predicted"/>
<reference evidence="1" key="1">
    <citation type="submission" date="2019-10" db="EMBL/GenBank/DDBJ databases">
        <title>The sequence and de novo assembly of the wild yak genome.</title>
        <authorList>
            <person name="Liu Y."/>
        </authorList>
    </citation>
    <scope>NUCLEOTIDE SEQUENCE [LARGE SCALE GENOMIC DNA]</scope>
    <source>
        <strain evidence="1">WY2019</strain>
    </source>
</reference>
<accession>A0A6B0S8D6</accession>